<accession>A0A1Y1NHN1</accession>
<dbReference type="PANTHER" id="PTHR45703">
    <property type="entry name" value="DYNEIN HEAVY CHAIN"/>
    <property type="match status" value="1"/>
</dbReference>
<dbReference type="InterPro" id="IPR011704">
    <property type="entry name" value="ATPase_dyneun-rel_AAA"/>
</dbReference>
<feature type="domain" description="ATPase dynein-related AAA" evidence="1">
    <location>
        <begin position="9"/>
        <end position="128"/>
    </location>
</feature>
<dbReference type="PANTHER" id="PTHR45703:SF22">
    <property type="entry name" value="DYNEIN CYTOPLASMIC 2 HEAVY CHAIN 1"/>
    <property type="match status" value="1"/>
</dbReference>
<dbReference type="InterPro" id="IPR026983">
    <property type="entry name" value="DHC"/>
</dbReference>
<dbReference type="AlphaFoldDB" id="A0A1Y1NHN1"/>
<dbReference type="EMBL" id="GEZM01002382">
    <property type="protein sequence ID" value="JAV97289.1"/>
    <property type="molecule type" value="Transcribed_RNA"/>
</dbReference>
<dbReference type="InterPro" id="IPR027417">
    <property type="entry name" value="P-loop_NTPase"/>
</dbReference>
<dbReference type="GO" id="GO:0016887">
    <property type="term" value="F:ATP hydrolysis activity"/>
    <property type="evidence" value="ECO:0007669"/>
    <property type="project" value="InterPro"/>
</dbReference>
<name>A0A1Y1NHN1_PHOPY</name>
<dbReference type="Gene3D" id="3.40.50.300">
    <property type="entry name" value="P-loop containing nucleotide triphosphate hydrolases"/>
    <property type="match status" value="1"/>
</dbReference>
<dbReference type="Pfam" id="PF07728">
    <property type="entry name" value="AAA_5"/>
    <property type="match status" value="1"/>
</dbReference>
<dbReference type="GO" id="GO:0045505">
    <property type="term" value="F:dynein intermediate chain binding"/>
    <property type="evidence" value="ECO:0007669"/>
    <property type="project" value="InterPro"/>
</dbReference>
<protein>
    <recommendedName>
        <fullName evidence="1">ATPase dynein-related AAA domain-containing protein</fullName>
    </recommendedName>
</protein>
<sequence>MGKSLKQHVFNPKSMPRHLLLGQIDVESRQWSDGVLTMYSLQAAGEPLGIYACPIFMTMTVDLEDVSSWIVCDGDMDPDWVESLNSVLDDNKLLSLPSGWRIQFGPNANFLFETHDLSYVSPATISRLGIIFLSEEDLSVSNIVSKFLAQQPEDLQGVLGQYISDYFYKGNRLCTFVSFSPQNYCSHRLGDD</sequence>
<evidence type="ECO:0000313" key="2">
    <source>
        <dbReference type="EMBL" id="JAV97289.1"/>
    </source>
</evidence>
<dbReference type="GO" id="GO:0007018">
    <property type="term" value="P:microtubule-based movement"/>
    <property type="evidence" value="ECO:0007669"/>
    <property type="project" value="InterPro"/>
</dbReference>
<evidence type="ECO:0000259" key="1">
    <source>
        <dbReference type="Pfam" id="PF07728"/>
    </source>
</evidence>
<reference evidence="2" key="1">
    <citation type="journal article" date="2016" name="Sci. Rep.">
        <title>Molecular characterization of firefly nuptial gifts: a multi-omics approach sheds light on postcopulatory sexual selection.</title>
        <authorList>
            <person name="Al-Wathiqui N."/>
            <person name="Fallon T.R."/>
            <person name="South A."/>
            <person name="Weng J.K."/>
            <person name="Lewis S.M."/>
        </authorList>
    </citation>
    <scope>NUCLEOTIDE SEQUENCE</scope>
</reference>
<dbReference type="GO" id="GO:0005524">
    <property type="term" value="F:ATP binding"/>
    <property type="evidence" value="ECO:0007669"/>
    <property type="project" value="InterPro"/>
</dbReference>
<dbReference type="GO" id="GO:0030286">
    <property type="term" value="C:dynein complex"/>
    <property type="evidence" value="ECO:0007669"/>
    <property type="project" value="InterPro"/>
</dbReference>
<proteinExistence type="predicted"/>
<organism evidence="2">
    <name type="scientific">Photinus pyralis</name>
    <name type="common">Common eastern firefly</name>
    <name type="synonym">Lampyris pyralis</name>
    <dbReference type="NCBI Taxonomy" id="7054"/>
    <lineage>
        <taxon>Eukaryota</taxon>
        <taxon>Metazoa</taxon>
        <taxon>Ecdysozoa</taxon>
        <taxon>Arthropoda</taxon>
        <taxon>Hexapoda</taxon>
        <taxon>Insecta</taxon>
        <taxon>Pterygota</taxon>
        <taxon>Neoptera</taxon>
        <taxon>Endopterygota</taxon>
        <taxon>Coleoptera</taxon>
        <taxon>Polyphaga</taxon>
        <taxon>Elateriformia</taxon>
        <taxon>Elateroidea</taxon>
        <taxon>Lampyridae</taxon>
        <taxon>Lampyrinae</taxon>
        <taxon>Photinus</taxon>
    </lineage>
</organism>
<dbReference type="GO" id="GO:0051959">
    <property type="term" value="F:dynein light intermediate chain binding"/>
    <property type="evidence" value="ECO:0007669"/>
    <property type="project" value="InterPro"/>
</dbReference>